<comment type="catalytic activity">
    <reaction evidence="8">
        <text>ATP + H2O + cellular proteinSide 1 = ADP + phosphate + cellular proteinSide 2.</text>
        <dbReference type="EC" id="7.4.2.8"/>
    </reaction>
</comment>
<comment type="subcellular location">
    <subcellularLocation>
        <location evidence="1">Cytoplasm</location>
    </subcellularLocation>
</comment>
<dbReference type="GO" id="GO:0030257">
    <property type="term" value="C:type III protein secretion system complex"/>
    <property type="evidence" value="ECO:0007669"/>
    <property type="project" value="InterPro"/>
</dbReference>
<dbReference type="Pfam" id="PF18269">
    <property type="entry name" value="T3SS_ATPase_C"/>
    <property type="match status" value="1"/>
</dbReference>
<dbReference type="PANTHER" id="PTHR15184:SF9">
    <property type="entry name" value="SPI-1 TYPE 3 SECRETION SYSTEM ATPASE"/>
    <property type="match status" value="1"/>
</dbReference>
<dbReference type="GO" id="GO:0016887">
    <property type="term" value="F:ATP hydrolysis activity"/>
    <property type="evidence" value="ECO:0007669"/>
    <property type="project" value="InterPro"/>
</dbReference>
<evidence type="ECO:0000313" key="11">
    <source>
        <dbReference type="Proteomes" id="UP000502415"/>
    </source>
</evidence>
<dbReference type="Proteomes" id="UP000502415">
    <property type="component" value="Chromosome"/>
</dbReference>
<keyword evidence="6" id="KW-0653">Protein transport</keyword>
<dbReference type="GO" id="GO:0005737">
    <property type="term" value="C:cytoplasm"/>
    <property type="evidence" value="ECO:0007669"/>
    <property type="project" value="UniProtKB-SubCell"/>
</dbReference>
<keyword evidence="4" id="KW-0547">Nucleotide-binding</keyword>
<keyword evidence="3" id="KW-0963">Cytoplasm</keyword>
<evidence type="ECO:0000256" key="7">
    <source>
        <dbReference type="ARBA" id="ARBA00022967"/>
    </source>
</evidence>
<proteinExistence type="predicted"/>
<dbReference type="Gene3D" id="3.40.50.12240">
    <property type="match status" value="1"/>
</dbReference>
<dbReference type="GO" id="GO:0046933">
    <property type="term" value="F:proton-transporting ATP synthase activity, rotational mechanism"/>
    <property type="evidence" value="ECO:0007669"/>
    <property type="project" value="TreeGrafter"/>
</dbReference>
<evidence type="ECO:0000256" key="6">
    <source>
        <dbReference type="ARBA" id="ARBA00022927"/>
    </source>
</evidence>
<sequence length="436" mass="46264">MRDYVQAIQAAEMTRRTGRVVAVAGDMLEAAGPRAAVGEVCDLEIDGRTTVPCEVVGIRPGRTILMPQRALRGVQAGCLVRATGRHAGVMVGDALLGRVIDAFGAPLDGRPAPAGLAARPLNAPALNPLARPAIDAILETGVRAIDAMLPLGRGQRIGIFAGSGVGKSTLLGMMARHVEADVNVIALIGERGREVREFIEHQLGEEGLARSVMVVATADQSPLARTRAAYTATVIAEHFRAQRRDVLLMMDSLTRLAMGRREIGLAAGEPPTARGYTPSIFSEIPALCERCGTAGGGGSITALYTVLVDGDDFNEPISDTVRATLDGHIMLSRDLAQEGHFPAIDILQSTSRLAGQLATKDERQLMRRVLELLATYQRNRQMVDMGAYRAGASAAIDQALACHPGLTAVLRQQLDEPTARAEAVKRLAAVLQEQGA</sequence>
<dbReference type="InterPro" id="IPR020003">
    <property type="entry name" value="ATPase_a/bsu_AS"/>
</dbReference>
<dbReference type="SUPFAM" id="SSF52540">
    <property type="entry name" value="P-loop containing nucleoside triphosphate hydrolases"/>
    <property type="match status" value="1"/>
</dbReference>
<evidence type="ECO:0000256" key="5">
    <source>
        <dbReference type="ARBA" id="ARBA00022840"/>
    </source>
</evidence>
<dbReference type="AlphaFoldDB" id="A0A7Z2ZRH6"/>
<dbReference type="Pfam" id="PF00006">
    <property type="entry name" value="ATP-synt_ab"/>
    <property type="match status" value="1"/>
</dbReference>
<name>A0A7Z2ZRH6_9BURK</name>
<reference evidence="10 11" key="1">
    <citation type="submission" date="2020-04" db="EMBL/GenBank/DDBJ databases">
        <title>Genome sequencing of novel species.</title>
        <authorList>
            <person name="Heo J."/>
            <person name="Kim S.-J."/>
            <person name="Kim J.-S."/>
            <person name="Hong S.-B."/>
            <person name="Kwon S.-W."/>
        </authorList>
    </citation>
    <scope>NUCLEOTIDE SEQUENCE [LARGE SCALE GENOMIC DNA]</scope>
    <source>
        <strain evidence="10 11">GN2-R2</strain>
    </source>
</reference>
<dbReference type="RefSeq" id="WP_169434380.1">
    <property type="nucleotide sequence ID" value="NZ_CP051685.1"/>
</dbReference>
<evidence type="ECO:0000256" key="8">
    <source>
        <dbReference type="ARBA" id="ARBA00034006"/>
    </source>
</evidence>
<evidence type="ECO:0000256" key="3">
    <source>
        <dbReference type="ARBA" id="ARBA00022490"/>
    </source>
</evidence>
<dbReference type="NCBIfam" id="TIGR01026">
    <property type="entry name" value="fliI_yscN"/>
    <property type="match status" value="1"/>
</dbReference>
<gene>
    <name evidence="10" type="ORF">HH212_05160</name>
</gene>
<dbReference type="GO" id="GO:0030254">
    <property type="term" value="P:protein secretion by the type III secretion system"/>
    <property type="evidence" value="ECO:0007669"/>
    <property type="project" value="InterPro"/>
</dbReference>
<keyword evidence="2" id="KW-0813">Transport</keyword>
<evidence type="ECO:0000313" key="10">
    <source>
        <dbReference type="EMBL" id="QJD99485.1"/>
    </source>
</evidence>
<dbReference type="CDD" id="cd01136">
    <property type="entry name" value="ATPase_flagellum-secretory_path_III"/>
    <property type="match status" value="1"/>
</dbReference>
<organism evidence="10 11">
    <name type="scientific">Massilia forsythiae</name>
    <dbReference type="NCBI Taxonomy" id="2728020"/>
    <lineage>
        <taxon>Bacteria</taxon>
        <taxon>Pseudomonadati</taxon>
        <taxon>Pseudomonadota</taxon>
        <taxon>Betaproteobacteria</taxon>
        <taxon>Burkholderiales</taxon>
        <taxon>Oxalobacteraceae</taxon>
        <taxon>Telluria group</taxon>
        <taxon>Massilia</taxon>
    </lineage>
</organism>
<dbReference type="InterPro" id="IPR050053">
    <property type="entry name" value="ATPase_alpha/beta_chains"/>
</dbReference>
<dbReference type="FunFam" id="3.40.50.12240:FF:000002">
    <property type="entry name" value="Flagellum-specific ATP synthase FliI"/>
    <property type="match status" value="1"/>
</dbReference>
<keyword evidence="11" id="KW-1185">Reference proteome</keyword>
<feature type="domain" description="AAA+ ATPase" evidence="9">
    <location>
        <begin position="153"/>
        <end position="335"/>
    </location>
</feature>
<dbReference type="KEGG" id="mfy:HH212_05160"/>
<dbReference type="InterPro" id="IPR003593">
    <property type="entry name" value="AAA+_ATPase"/>
</dbReference>
<dbReference type="SMART" id="SM00382">
    <property type="entry name" value="AAA"/>
    <property type="match status" value="1"/>
</dbReference>
<dbReference type="InterPro" id="IPR040627">
    <property type="entry name" value="T3SS_ATPase_C"/>
</dbReference>
<dbReference type="CDD" id="cd18117">
    <property type="entry name" value="ATP-synt_flagellum-secretory_path_III_N"/>
    <property type="match status" value="1"/>
</dbReference>
<keyword evidence="7" id="KW-1278">Translocase</keyword>
<evidence type="ECO:0000256" key="4">
    <source>
        <dbReference type="ARBA" id="ARBA00022741"/>
    </source>
</evidence>
<dbReference type="EMBL" id="CP051685">
    <property type="protein sequence ID" value="QJD99485.1"/>
    <property type="molecule type" value="Genomic_DNA"/>
</dbReference>
<dbReference type="PROSITE" id="PS00152">
    <property type="entry name" value="ATPASE_ALPHA_BETA"/>
    <property type="match status" value="1"/>
</dbReference>
<dbReference type="InterPro" id="IPR000194">
    <property type="entry name" value="ATPase_F1/V1/A1_a/bsu_nucl-bd"/>
</dbReference>
<protein>
    <submittedName>
        <fullName evidence="10">FliI/YscN family ATPase</fullName>
    </submittedName>
</protein>
<dbReference type="InterPro" id="IPR005714">
    <property type="entry name" value="ATPase_T3SS_FliI/YscN"/>
</dbReference>
<evidence type="ECO:0000256" key="1">
    <source>
        <dbReference type="ARBA" id="ARBA00004496"/>
    </source>
</evidence>
<dbReference type="InterPro" id="IPR027417">
    <property type="entry name" value="P-loop_NTPase"/>
</dbReference>
<dbReference type="GO" id="GO:0008564">
    <property type="term" value="F:protein-exporting ATPase activity"/>
    <property type="evidence" value="ECO:0007669"/>
    <property type="project" value="UniProtKB-EC"/>
</dbReference>
<keyword evidence="5" id="KW-0067">ATP-binding</keyword>
<dbReference type="PANTHER" id="PTHR15184">
    <property type="entry name" value="ATP SYNTHASE"/>
    <property type="match status" value="1"/>
</dbReference>
<accession>A0A7Z2ZRH6</accession>
<evidence type="ECO:0000256" key="2">
    <source>
        <dbReference type="ARBA" id="ARBA00022448"/>
    </source>
</evidence>
<dbReference type="GO" id="GO:0005524">
    <property type="term" value="F:ATP binding"/>
    <property type="evidence" value="ECO:0007669"/>
    <property type="project" value="UniProtKB-KW"/>
</dbReference>
<evidence type="ECO:0000259" key="9">
    <source>
        <dbReference type="SMART" id="SM00382"/>
    </source>
</evidence>